<dbReference type="AlphaFoldDB" id="A0A1B6FMM7"/>
<evidence type="ECO:0000313" key="1">
    <source>
        <dbReference type="EMBL" id="JAS51414.1"/>
    </source>
</evidence>
<evidence type="ECO:0008006" key="2">
    <source>
        <dbReference type="Google" id="ProtNLM"/>
    </source>
</evidence>
<dbReference type="EMBL" id="GECZ01018355">
    <property type="protein sequence ID" value="JAS51414.1"/>
    <property type="molecule type" value="Transcribed_RNA"/>
</dbReference>
<protein>
    <recommendedName>
        <fullName evidence="2">HTH psq-type domain-containing protein</fullName>
    </recommendedName>
</protein>
<accession>A0A1B6FMM7</accession>
<sequence>SVADAPRSGRSSVLSDDKLLDISDKMALSPNKSLRRLALESEVSYRTAHTAVKKKLKLFPYKITVVHELKPTDPGKRLEYCEWFNNFIQQNGIDVLDEKFFTD</sequence>
<dbReference type="PANTHER" id="PTHR47326:SF1">
    <property type="entry name" value="HTH PSQ-TYPE DOMAIN-CONTAINING PROTEIN"/>
    <property type="match status" value="1"/>
</dbReference>
<name>A0A1B6FMM7_9HEMI</name>
<dbReference type="PANTHER" id="PTHR47326">
    <property type="entry name" value="TRANSPOSABLE ELEMENT TC3 TRANSPOSASE-LIKE PROTEIN"/>
    <property type="match status" value="1"/>
</dbReference>
<proteinExistence type="predicted"/>
<reference evidence="1" key="1">
    <citation type="submission" date="2015-11" db="EMBL/GenBank/DDBJ databases">
        <title>De novo transcriptome assembly of four potential Pierce s Disease insect vectors from Arizona vineyards.</title>
        <authorList>
            <person name="Tassone E.E."/>
        </authorList>
    </citation>
    <scope>NUCLEOTIDE SEQUENCE</scope>
</reference>
<organism evidence="1">
    <name type="scientific">Cuerna arida</name>
    <dbReference type="NCBI Taxonomy" id="1464854"/>
    <lineage>
        <taxon>Eukaryota</taxon>
        <taxon>Metazoa</taxon>
        <taxon>Ecdysozoa</taxon>
        <taxon>Arthropoda</taxon>
        <taxon>Hexapoda</taxon>
        <taxon>Insecta</taxon>
        <taxon>Pterygota</taxon>
        <taxon>Neoptera</taxon>
        <taxon>Paraneoptera</taxon>
        <taxon>Hemiptera</taxon>
        <taxon>Auchenorrhyncha</taxon>
        <taxon>Membracoidea</taxon>
        <taxon>Cicadellidae</taxon>
        <taxon>Cicadellinae</taxon>
        <taxon>Proconiini</taxon>
        <taxon>Cuerna</taxon>
    </lineage>
</organism>
<feature type="non-terminal residue" evidence="1">
    <location>
        <position position="1"/>
    </location>
</feature>
<gene>
    <name evidence="1" type="ORF">g.47253</name>
</gene>